<dbReference type="GO" id="GO:0004126">
    <property type="term" value="F:cytidine deaminase activity"/>
    <property type="evidence" value="ECO:0007669"/>
    <property type="project" value="UniProtKB-EC"/>
</dbReference>
<dbReference type="Gene3D" id="1.50.40.10">
    <property type="entry name" value="Mitochondrial carrier domain"/>
    <property type="match status" value="1"/>
</dbReference>
<evidence type="ECO:0000256" key="14">
    <source>
        <dbReference type="ARBA" id="ARBA00022989"/>
    </source>
</evidence>
<dbReference type="VEuPathDB" id="FungiDB:AFLA_014270"/>
<feature type="binding site" evidence="21">
    <location>
        <position position="406"/>
    </location>
    <ligand>
        <name>Zn(2+)</name>
        <dbReference type="ChEBI" id="CHEBI:29105"/>
        <note>catalytic</note>
    </ligand>
</feature>
<evidence type="ECO:0000256" key="9">
    <source>
        <dbReference type="ARBA" id="ARBA00022723"/>
    </source>
</evidence>
<comment type="similarity">
    <text evidence="5">Belongs to the cytidine and deoxycytidylate deaminase family.</text>
</comment>
<keyword evidence="15" id="KW-0496">Mitochondrion</keyword>
<evidence type="ECO:0000256" key="22">
    <source>
        <dbReference type="PROSITE-ProRule" id="PRU00282"/>
    </source>
</evidence>
<dbReference type="GO" id="GO:0072527">
    <property type="term" value="P:pyrimidine-containing compound metabolic process"/>
    <property type="evidence" value="ECO:0007669"/>
    <property type="project" value="UniProtKB-ARBA"/>
</dbReference>
<dbReference type="InterPro" id="IPR023395">
    <property type="entry name" value="MCP_dom_sf"/>
</dbReference>
<dbReference type="GO" id="GO:0008270">
    <property type="term" value="F:zinc ion binding"/>
    <property type="evidence" value="ECO:0007669"/>
    <property type="project" value="InterPro"/>
</dbReference>
<dbReference type="VEuPathDB" id="FungiDB:F9C07_2174629"/>
<dbReference type="GO" id="GO:0031966">
    <property type="term" value="C:mitochondrial membrane"/>
    <property type="evidence" value="ECO:0007669"/>
    <property type="project" value="UniProtKB-SubCell"/>
</dbReference>
<proteinExistence type="inferred from homology"/>
<reference evidence="25" key="1">
    <citation type="submission" date="2019-04" db="EMBL/GenBank/DDBJ databases">
        <title>Friends and foes A comparative genomics study of 23 Aspergillus species from section Flavi.</title>
        <authorList>
            <consortium name="DOE Joint Genome Institute"/>
            <person name="Kjaerbolling I."/>
            <person name="Vesth T."/>
            <person name="Frisvad J.C."/>
            <person name="Nybo J.L."/>
            <person name="Theobald S."/>
            <person name="Kildgaard S."/>
            <person name="Isbrandt T."/>
            <person name="Kuo A."/>
            <person name="Sato A."/>
            <person name="Lyhne E.K."/>
            <person name="Kogle M.E."/>
            <person name="Wiebenga A."/>
            <person name="Kun R.S."/>
            <person name="Lubbers R.J."/>
            <person name="Makela M.R."/>
            <person name="Barry K."/>
            <person name="Chovatia M."/>
            <person name="Clum A."/>
            <person name="Daum C."/>
            <person name="Haridas S."/>
            <person name="He G."/>
            <person name="LaButti K."/>
            <person name="Lipzen A."/>
            <person name="Mondo S."/>
            <person name="Riley R."/>
            <person name="Salamov A."/>
            <person name="Simmons B.A."/>
            <person name="Magnuson J.K."/>
            <person name="Henrissat B."/>
            <person name="Mortensen U.H."/>
            <person name="Larsen T.O."/>
            <person name="Devries R.P."/>
            <person name="Grigoriev I.V."/>
            <person name="Machida M."/>
            <person name="Baker S.E."/>
            <person name="Andersen M.R."/>
        </authorList>
    </citation>
    <scope>NUCLEOTIDE SEQUENCE [LARGE SCALE GENOMIC DNA]</scope>
    <source>
        <strain evidence="25">CBS 121.62</strain>
    </source>
</reference>
<dbReference type="GO" id="GO:1990575">
    <property type="term" value="P:mitochondrial L-ornithine transmembrane transport"/>
    <property type="evidence" value="ECO:0007669"/>
    <property type="project" value="EnsemblFungi"/>
</dbReference>
<comment type="subcellular location">
    <subcellularLocation>
        <location evidence="3">Mitochondrion membrane</location>
        <topology evidence="3">Multi-pass membrane protein</topology>
    </subcellularLocation>
</comment>
<keyword evidence="7 23" id="KW-0813">Transport</keyword>
<dbReference type="InterPro" id="IPR006262">
    <property type="entry name" value="Cyt_deam_tetra"/>
</dbReference>
<evidence type="ECO:0000259" key="24">
    <source>
        <dbReference type="PROSITE" id="PS51747"/>
    </source>
</evidence>
<name>A0A5N6GTP7_ASPFL</name>
<dbReference type="InterPro" id="IPR016193">
    <property type="entry name" value="Cytidine_deaminase-like"/>
</dbReference>
<keyword evidence="8 22" id="KW-0812">Transmembrane</keyword>
<accession>A0A5N6GTP7</accession>
<keyword evidence="13 21" id="KW-0862">Zinc</keyword>
<dbReference type="FunFam" id="1.50.40.10:FF:000109">
    <property type="entry name" value="Ornithine carrier protein AmcA/Ort1"/>
    <property type="match status" value="1"/>
</dbReference>
<gene>
    <name evidence="25" type="ORF">BDV35DRAFT_381564</name>
</gene>
<dbReference type="NCBIfam" id="TIGR01354">
    <property type="entry name" value="cyt_deam_tetra"/>
    <property type="match status" value="1"/>
</dbReference>
<dbReference type="GO" id="GO:0006526">
    <property type="term" value="P:L-arginine biosynthetic process"/>
    <property type="evidence" value="ECO:0007669"/>
    <property type="project" value="EnsemblFungi"/>
</dbReference>
<evidence type="ECO:0000256" key="23">
    <source>
        <dbReference type="RuleBase" id="RU000488"/>
    </source>
</evidence>
<evidence type="ECO:0000256" key="21">
    <source>
        <dbReference type="PIRSR" id="PIRSR606262-3"/>
    </source>
</evidence>
<comment type="cofactor">
    <cofactor evidence="1 21">
        <name>Zn(2+)</name>
        <dbReference type="ChEBI" id="CHEBI:29105"/>
    </cofactor>
</comment>
<evidence type="ECO:0000256" key="19">
    <source>
        <dbReference type="PIRSR" id="PIRSR606262-1"/>
    </source>
</evidence>
<dbReference type="NCBIfam" id="NF004064">
    <property type="entry name" value="PRK05578.1"/>
    <property type="match status" value="1"/>
</dbReference>
<evidence type="ECO:0000256" key="13">
    <source>
        <dbReference type="ARBA" id="ARBA00022833"/>
    </source>
</evidence>
<dbReference type="PANTHER" id="PTHR45624">
    <property type="entry name" value="MITOCHONDRIAL BASIC AMINO ACIDS TRANSPORTER-RELATED"/>
    <property type="match status" value="1"/>
</dbReference>
<feature type="repeat" description="Solcar" evidence="22">
    <location>
        <begin position="235"/>
        <end position="326"/>
    </location>
</feature>
<feature type="binding site" evidence="20">
    <location>
        <begin position="359"/>
        <end position="365"/>
    </location>
    <ligand>
        <name>substrate</name>
    </ligand>
</feature>
<dbReference type="Pfam" id="PF00153">
    <property type="entry name" value="Mito_carr"/>
    <property type="match status" value="3"/>
</dbReference>
<keyword evidence="11" id="KW-0999">Mitochondrion inner membrane</keyword>
<sequence>MAAAEHAITIKNDMSMELPTLPPNQGVEAFKDIMFGSTAGMAGKVIEYPFDTVKVRLQSQPDHLPLRYKGPIDCFRQSFQADGFRGLYRGLSAPMAGAAIENSCLFWSYRMIQDVLKSTCYSSTDPLPFSALLVSGAASGSITSLALTPIELIKCKMQVPLEGVNTRAASPLALVASIFRQDGILGFWRGQLGTLIRETGGGAAWFGGYEGVSALFRAYPTSASKNSSEHQSASLPLYQQMIAGAAAGISYNFLFYPADTIKSRMQTEDITHGSINGQRQTFWGAGKALWKQQGLKALYRGCGITCARSAPSSAFIFTELQTLASKAIAAKATAYCPYSKFRVGACILTQSGEYIVGANVENASYPVGTCAERVAFGTAVVAGYHDFKAVAVATDSNPPASPCGMCRQFMNEFTTPSFPIYMYGSEGTYTIKTMRELLPDSFGPEDFSKERVQSS</sequence>
<feature type="repeat" description="Solcar" evidence="22">
    <location>
        <begin position="127"/>
        <end position="215"/>
    </location>
</feature>
<dbReference type="Gene3D" id="3.40.140.10">
    <property type="entry name" value="Cytidine Deaminase, domain 2"/>
    <property type="match status" value="1"/>
</dbReference>
<dbReference type="AlphaFoldDB" id="A0A5N6GTP7"/>
<evidence type="ECO:0000256" key="18">
    <source>
        <dbReference type="ARBA" id="ARBA00049558"/>
    </source>
</evidence>
<evidence type="ECO:0000313" key="25">
    <source>
        <dbReference type="EMBL" id="KAB8245328.1"/>
    </source>
</evidence>
<feature type="domain" description="CMP/dCMP-type deaminase" evidence="24">
    <location>
        <begin position="318"/>
        <end position="445"/>
    </location>
</feature>
<evidence type="ECO:0000256" key="12">
    <source>
        <dbReference type="ARBA" id="ARBA00022801"/>
    </source>
</evidence>
<evidence type="ECO:0000256" key="16">
    <source>
        <dbReference type="ARBA" id="ARBA00023136"/>
    </source>
</evidence>
<feature type="repeat" description="Solcar" evidence="22">
    <location>
        <begin position="27"/>
        <end position="115"/>
    </location>
</feature>
<feature type="active site" description="Proton donor" evidence="19">
    <location>
        <position position="372"/>
    </location>
</feature>
<dbReference type="PANTHER" id="PTHR45624:SF31">
    <property type="entry name" value="MITOCHONDRIAL ORNITHINE TRANSPORTER 1"/>
    <property type="match status" value="1"/>
</dbReference>
<evidence type="ECO:0000256" key="15">
    <source>
        <dbReference type="ARBA" id="ARBA00023128"/>
    </source>
</evidence>
<evidence type="ECO:0000256" key="11">
    <source>
        <dbReference type="ARBA" id="ARBA00022792"/>
    </source>
</evidence>
<keyword evidence="10" id="KW-0677">Repeat</keyword>
<dbReference type="SUPFAM" id="SSF53927">
    <property type="entry name" value="Cytidine deaminase-like"/>
    <property type="match status" value="1"/>
</dbReference>
<evidence type="ECO:0000256" key="17">
    <source>
        <dbReference type="ARBA" id="ARBA00032005"/>
    </source>
</evidence>
<dbReference type="FunFam" id="3.40.140.10:FF:000008">
    <property type="entry name" value="Cytidine deaminase"/>
    <property type="match status" value="1"/>
</dbReference>
<evidence type="ECO:0000256" key="20">
    <source>
        <dbReference type="PIRSR" id="PIRSR606262-2"/>
    </source>
</evidence>
<protein>
    <recommendedName>
        <fullName evidence="6">cytidine deaminase</fullName>
        <ecNumber evidence="6">3.5.4.5</ecNumber>
    </recommendedName>
    <alternativeName>
        <fullName evidence="17">Cytidine aminohydrolase</fullName>
    </alternativeName>
</protein>
<dbReference type="InterPro" id="IPR002125">
    <property type="entry name" value="CMP_dCMP_dom"/>
</dbReference>
<dbReference type="PROSITE" id="PS51747">
    <property type="entry name" value="CYT_DCMP_DEAMINASES_2"/>
    <property type="match status" value="1"/>
</dbReference>
<evidence type="ECO:0000256" key="4">
    <source>
        <dbReference type="ARBA" id="ARBA00006375"/>
    </source>
</evidence>
<evidence type="ECO:0000256" key="8">
    <source>
        <dbReference type="ARBA" id="ARBA00022692"/>
    </source>
</evidence>
<comment type="function">
    <text evidence="2">This enzyme scavenges exogenous and endogenous cytidine and 2'-deoxycytidine for UMP synthesis.</text>
</comment>
<keyword evidence="12" id="KW-0378">Hydrolase</keyword>
<dbReference type="EC" id="3.5.4.5" evidence="6"/>
<evidence type="ECO:0000256" key="6">
    <source>
        <dbReference type="ARBA" id="ARBA00012783"/>
    </source>
</evidence>
<dbReference type="InterPro" id="IPR018108">
    <property type="entry name" value="MCP_transmembrane"/>
</dbReference>
<dbReference type="PROSITE" id="PS50920">
    <property type="entry name" value="SOLCAR"/>
    <property type="match status" value="3"/>
</dbReference>
<keyword evidence="14" id="KW-1133">Transmembrane helix</keyword>
<evidence type="ECO:0000256" key="2">
    <source>
        <dbReference type="ARBA" id="ARBA00003949"/>
    </source>
</evidence>
<evidence type="ECO:0000256" key="1">
    <source>
        <dbReference type="ARBA" id="ARBA00001947"/>
    </source>
</evidence>
<dbReference type="EMBL" id="ML734614">
    <property type="protein sequence ID" value="KAB8245328.1"/>
    <property type="molecule type" value="Genomic_DNA"/>
</dbReference>
<evidence type="ECO:0000256" key="7">
    <source>
        <dbReference type="ARBA" id="ARBA00022448"/>
    </source>
</evidence>
<dbReference type="Proteomes" id="UP000325434">
    <property type="component" value="Unassembled WGS sequence"/>
</dbReference>
<evidence type="ECO:0000256" key="5">
    <source>
        <dbReference type="ARBA" id="ARBA00006576"/>
    </source>
</evidence>
<dbReference type="SUPFAM" id="SSF103506">
    <property type="entry name" value="Mitochondrial carrier"/>
    <property type="match status" value="1"/>
</dbReference>
<dbReference type="GO" id="GO:0055086">
    <property type="term" value="P:nucleobase-containing small molecule metabolic process"/>
    <property type="evidence" value="ECO:0007669"/>
    <property type="project" value="UniProtKB-ARBA"/>
</dbReference>
<comment type="catalytic activity">
    <reaction evidence="18">
        <text>cytidine + H2O + H(+) = uridine + NH4(+)</text>
        <dbReference type="Rhea" id="RHEA:16069"/>
        <dbReference type="ChEBI" id="CHEBI:15377"/>
        <dbReference type="ChEBI" id="CHEBI:15378"/>
        <dbReference type="ChEBI" id="CHEBI:16704"/>
        <dbReference type="ChEBI" id="CHEBI:17562"/>
        <dbReference type="ChEBI" id="CHEBI:28938"/>
        <dbReference type="EC" id="3.5.4.5"/>
    </reaction>
</comment>
<evidence type="ECO:0000256" key="3">
    <source>
        <dbReference type="ARBA" id="ARBA00004225"/>
    </source>
</evidence>
<keyword evidence="9 21" id="KW-0479">Metal-binding</keyword>
<dbReference type="InterPro" id="IPR050567">
    <property type="entry name" value="Mitochondrial_Carrier"/>
</dbReference>
<evidence type="ECO:0000256" key="10">
    <source>
        <dbReference type="ARBA" id="ARBA00022737"/>
    </source>
</evidence>
<dbReference type="GO" id="GO:0000064">
    <property type="term" value="F:L-ornithine transmembrane transporter activity"/>
    <property type="evidence" value="ECO:0007669"/>
    <property type="project" value="EnsemblFungi"/>
</dbReference>
<comment type="similarity">
    <text evidence="4 23">Belongs to the mitochondrial carrier (TC 2.A.29) family.</text>
</comment>
<dbReference type="CDD" id="cd01283">
    <property type="entry name" value="cytidine_deaminase"/>
    <property type="match status" value="1"/>
</dbReference>
<keyword evidence="16 22" id="KW-0472">Membrane</keyword>
<organism evidence="25">
    <name type="scientific">Aspergillus flavus</name>
    <dbReference type="NCBI Taxonomy" id="5059"/>
    <lineage>
        <taxon>Eukaryota</taxon>
        <taxon>Fungi</taxon>
        <taxon>Dikarya</taxon>
        <taxon>Ascomycota</taxon>
        <taxon>Pezizomycotina</taxon>
        <taxon>Eurotiomycetes</taxon>
        <taxon>Eurotiomycetidae</taxon>
        <taxon>Eurotiales</taxon>
        <taxon>Aspergillaceae</taxon>
        <taxon>Aspergillus</taxon>
        <taxon>Aspergillus subgen. Circumdati</taxon>
    </lineage>
</organism>
<feature type="binding site" evidence="21">
    <location>
        <position position="370"/>
    </location>
    <ligand>
        <name>Zn(2+)</name>
        <dbReference type="ChEBI" id="CHEBI:29105"/>
        <note>catalytic</note>
    </ligand>
</feature>
<feature type="binding site" evidence="21">
    <location>
        <position position="403"/>
    </location>
    <ligand>
        <name>Zn(2+)</name>
        <dbReference type="ChEBI" id="CHEBI:29105"/>
        <note>catalytic</note>
    </ligand>
</feature>
<dbReference type="Pfam" id="PF00383">
    <property type="entry name" value="dCMP_cyt_deam_1"/>
    <property type="match status" value="1"/>
</dbReference>